<protein>
    <recommendedName>
        <fullName evidence="1">Methylene-tetrahydrofolate reductase C-terminal-like domain-containing protein</fullName>
    </recommendedName>
</protein>
<evidence type="ECO:0000313" key="2">
    <source>
        <dbReference type="EMBL" id="CAE6696696.1"/>
    </source>
</evidence>
<dbReference type="Pfam" id="PF12225">
    <property type="entry name" value="DUF5981"/>
    <property type="match status" value="1"/>
</dbReference>
<sequence length="121" mass="13329">MNAKISPSPSVTNKGSIQLQFPGEAGKDYRLTSLDDCDIMPIRVLVPGEEHGDQHVGGVHKRPPIPDGSLKAECPKFMSHGPCGGVRRGGFCEVYPDMTCPWVTLFHKLQDLGQLEWMKQV</sequence>
<reference evidence="2 3" key="1">
    <citation type="submission" date="2021-02" db="EMBL/GenBank/DDBJ databases">
        <authorList>
            <person name="Han P."/>
        </authorList>
    </citation>
    <scope>NUCLEOTIDE SEQUENCE [LARGE SCALE GENOMIC DNA]</scope>
    <source>
        <strain evidence="2">Candidatus Nitrospira sp. ZN2</strain>
    </source>
</reference>
<proteinExistence type="predicted"/>
<comment type="caution">
    <text evidence="2">The sequence shown here is derived from an EMBL/GenBank/DDBJ whole genome shotgun (WGS) entry which is preliminary data.</text>
</comment>
<keyword evidence="3" id="KW-1185">Reference proteome</keyword>
<dbReference type="Proteomes" id="UP000675880">
    <property type="component" value="Unassembled WGS sequence"/>
</dbReference>
<name>A0ABN7KJL1_9BACT</name>
<evidence type="ECO:0000259" key="1">
    <source>
        <dbReference type="Pfam" id="PF12225"/>
    </source>
</evidence>
<feature type="domain" description="Methylene-tetrahydrofolate reductase C-terminal-like" evidence="1">
    <location>
        <begin position="72"/>
        <end position="120"/>
    </location>
</feature>
<dbReference type="EMBL" id="CAJNBJ010000001">
    <property type="protein sequence ID" value="CAE6696696.1"/>
    <property type="molecule type" value="Genomic_DNA"/>
</dbReference>
<accession>A0ABN7KJL1</accession>
<organism evidence="2 3">
    <name type="scientific">Nitrospira defluvii</name>
    <dbReference type="NCBI Taxonomy" id="330214"/>
    <lineage>
        <taxon>Bacteria</taxon>
        <taxon>Pseudomonadati</taxon>
        <taxon>Nitrospirota</taxon>
        <taxon>Nitrospiria</taxon>
        <taxon>Nitrospirales</taxon>
        <taxon>Nitrospiraceae</taxon>
        <taxon>Nitrospira</taxon>
    </lineage>
</organism>
<gene>
    <name evidence="2" type="ORF">NSPZN2_10491</name>
</gene>
<evidence type="ECO:0000313" key="3">
    <source>
        <dbReference type="Proteomes" id="UP000675880"/>
    </source>
</evidence>
<dbReference type="InterPro" id="IPR022026">
    <property type="entry name" value="DUF5981"/>
</dbReference>